<evidence type="ECO:0000313" key="2">
    <source>
        <dbReference type="EMBL" id="GMA93836.1"/>
    </source>
</evidence>
<sequence>MAKNTVIVSVLADAKNFSKGFDDAAKSAGGLGGIVKGVGVAAGAALVAAAAGATAVIASAIKAAGESEKVAAQTAAVVKSTGAAAGQSVEQIGALATKLSRLSGVDDEVVQSGENILLTFTNIKGTTFDAATKSALDMSVAMGTDLNSAALQVGKALNDPVAGMSKLSKVGVTFTQAQKDAAASMVATGDVAGAQAIILGELTKEFGGSAEAFGNTFEGSLGKARTSLGNLQEALGAAFLPIATTVLSKVAGLLDRVGDSPAFAAALTAVTGFISGLLSGDSAIGGFIAKAVDLASNLSPVGLVLKALAPILPGLAGAFGQLASTLGGALAQVLPTITNLSQTLVSVLSGVFASVLPVIVGLIGQLAGVFTALMPAILPIVQTLGGILTAVIKALGPIITTIATTLGGVLGSVLKAITPVLVLVAQVFGQILKALAPVIPPILSLIQAVLALVAPILTLIGSALGPVIELLVTLLKPILSLIAPLVKLLAPAIQFVADALSVVIDWIAKGITWFVALVTGSKTASAQFTAAFNGVGKFFGDLWNGVISFFANGIANIVGFFTGLPGKIGSAISGLAGMLGSVGRNMIQGLINGASSMLGSLSSFVSGLVSKYIVNPVKSLLGIHSPSTVFRDIGGYTLQGLQIGLSDTEGVRGAIDSLGRELADTTLPAPRVSSATVRPSQQAASDASSAAIVSQMTAADRAFFRELFAEFAGSLAVTDGVIASAASAAQARLVKAGAR</sequence>
<proteinExistence type="predicted"/>
<keyword evidence="1" id="KW-0812">Transmembrane</keyword>
<dbReference type="InterPro" id="IPR016024">
    <property type="entry name" value="ARM-type_fold"/>
</dbReference>
<dbReference type="SUPFAM" id="SSF48371">
    <property type="entry name" value="ARM repeat"/>
    <property type="match status" value="1"/>
</dbReference>
<keyword evidence="3" id="KW-1185">Reference proteome</keyword>
<evidence type="ECO:0000256" key="1">
    <source>
        <dbReference type="SAM" id="Phobius"/>
    </source>
</evidence>
<name>A0ABQ6JZS8_9MICO</name>
<organism evidence="2 3">
    <name type="scientific">Pseudolysinimonas kribbensis</name>
    <dbReference type="NCBI Taxonomy" id="433641"/>
    <lineage>
        <taxon>Bacteria</taxon>
        <taxon>Bacillati</taxon>
        <taxon>Actinomycetota</taxon>
        <taxon>Actinomycetes</taxon>
        <taxon>Micrococcales</taxon>
        <taxon>Microbacteriaceae</taxon>
        <taxon>Pseudolysinimonas</taxon>
    </lineage>
</organism>
<feature type="transmembrane region" description="Helical" evidence="1">
    <location>
        <begin position="351"/>
        <end position="378"/>
    </location>
</feature>
<dbReference type="EMBL" id="BSVB01000001">
    <property type="protein sequence ID" value="GMA93836.1"/>
    <property type="molecule type" value="Genomic_DNA"/>
</dbReference>
<protein>
    <submittedName>
        <fullName evidence="2">Membrane protein</fullName>
    </submittedName>
</protein>
<gene>
    <name evidence="2" type="ORF">GCM10025881_06600</name>
</gene>
<feature type="transmembrane region" description="Helical" evidence="1">
    <location>
        <begin position="416"/>
        <end position="436"/>
    </location>
</feature>
<evidence type="ECO:0000313" key="3">
    <source>
        <dbReference type="Proteomes" id="UP001157034"/>
    </source>
</evidence>
<reference evidence="3" key="1">
    <citation type="journal article" date="2019" name="Int. J. Syst. Evol. Microbiol.">
        <title>The Global Catalogue of Microorganisms (GCM) 10K type strain sequencing project: providing services to taxonomists for standard genome sequencing and annotation.</title>
        <authorList>
            <consortium name="The Broad Institute Genomics Platform"/>
            <consortium name="The Broad Institute Genome Sequencing Center for Infectious Disease"/>
            <person name="Wu L."/>
            <person name="Ma J."/>
        </authorList>
    </citation>
    <scope>NUCLEOTIDE SEQUENCE [LARGE SCALE GENOMIC DNA]</scope>
    <source>
        <strain evidence="3">NBRC 108894</strain>
    </source>
</reference>
<comment type="caution">
    <text evidence="2">The sequence shown here is derived from an EMBL/GenBank/DDBJ whole genome shotgun (WGS) entry which is preliminary data.</text>
</comment>
<keyword evidence="1" id="KW-0472">Membrane</keyword>
<accession>A0ABQ6JZS8</accession>
<dbReference type="Proteomes" id="UP001157034">
    <property type="component" value="Unassembled WGS sequence"/>
</dbReference>
<feature type="transmembrane region" description="Helical" evidence="1">
    <location>
        <begin position="448"/>
        <end position="468"/>
    </location>
</feature>
<dbReference type="RefSeq" id="WP_284252824.1">
    <property type="nucleotide sequence ID" value="NZ_BAAAQO010000003.1"/>
</dbReference>
<keyword evidence="1" id="KW-1133">Transmembrane helix</keyword>